<protein>
    <recommendedName>
        <fullName evidence="3">Polyketide cyclase</fullName>
    </recommendedName>
</protein>
<dbReference type="SUPFAM" id="SSF55961">
    <property type="entry name" value="Bet v1-like"/>
    <property type="match status" value="1"/>
</dbReference>
<evidence type="ECO:0008006" key="3">
    <source>
        <dbReference type="Google" id="ProtNLM"/>
    </source>
</evidence>
<dbReference type="Gene3D" id="3.30.530.20">
    <property type="match status" value="1"/>
</dbReference>
<name>A0A0A0JY04_9MICO</name>
<sequence length="154" mass="17223">MTIAAPVGEVFDMVADERNEPRYNPRIVRAEMVGEGPVGLGSRFVAAPRGMGAKGEMTMELVEYDRPHHVRTEVRSPYLQVEGTVTCAQTDGGTRLRWDWDMRLLGPMRVLSPVLAVIGPRWERRNWMGLKEYMESGRRVESEGGAGPGRRGIP</sequence>
<dbReference type="Proteomes" id="UP000030013">
    <property type="component" value="Unassembled WGS sequence"/>
</dbReference>
<accession>A0A0A0JY04</accession>
<dbReference type="Pfam" id="PF10604">
    <property type="entry name" value="Polyketide_cyc2"/>
    <property type="match status" value="1"/>
</dbReference>
<evidence type="ECO:0000313" key="1">
    <source>
        <dbReference type="EMBL" id="KGN42038.1"/>
    </source>
</evidence>
<keyword evidence="2" id="KW-1185">Reference proteome</keyword>
<dbReference type="InterPro" id="IPR019587">
    <property type="entry name" value="Polyketide_cyclase/dehydratase"/>
</dbReference>
<proteinExistence type="predicted"/>
<dbReference type="EMBL" id="AVPL01000009">
    <property type="protein sequence ID" value="KGN42038.1"/>
    <property type="molecule type" value="Genomic_DNA"/>
</dbReference>
<organism evidence="1 2">
    <name type="scientific">Knoellia aerolata DSM 18566</name>
    <dbReference type="NCBI Taxonomy" id="1385519"/>
    <lineage>
        <taxon>Bacteria</taxon>
        <taxon>Bacillati</taxon>
        <taxon>Actinomycetota</taxon>
        <taxon>Actinomycetes</taxon>
        <taxon>Micrococcales</taxon>
        <taxon>Intrasporangiaceae</taxon>
        <taxon>Knoellia</taxon>
    </lineage>
</organism>
<dbReference type="InterPro" id="IPR023393">
    <property type="entry name" value="START-like_dom_sf"/>
</dbReference>
<reference evidence="1 2" key="1">
    <citation type="submission" date="2013-08" db="EMBL/GenBank/DDBJ databases">
        <title>The genome sequence of Knoellia aerolata.</title>
        <authorList>
            <person name="Zhu W."/>
            <person name="Wang G."/>
        </authorList>
    </citation>
    <scope>NUCLEOTIDE SEQUENCE [LARGE SCALE GENOMIC DNA]</scope>
    <source>
        <strain evidence="1 2">DSM 18566</strain>
    </source>
</reference>
<gene>
    <name evidence="1" type="ORF">N801_03210</name>
</gene>
<dbReference type="AlphaFoldDB" id="A0A0A0JY04"/>
<comment type="caution">
    <text evidence="1">The sequence shown here is derived from an EMBL/GenBank/DDBJ whole genome shotgun (WGS) entry which is preliminary data.</text>
</comment>
<dbReference type="STRING" id="1385519.N801_03210"/>
<evidence type="ECO:0000313" key="2">
    <source>
        <dbReference type="Proteomes" id="UP000030013"/>
    </source>
</evidence>